<keyword evidence="4 10" id="KW-0479">Metal-binding</keyword>
<dbReference type="GO" id="GO:0009055">
    <property type="term" value="F:electron transfer activity"/>
    <property type="evidence" value="ECO:0007669"/>
    <property type="project" value="InterPro"/>
</dbReference>
<keyword evidence="7 8" id="KW-0539">Nucleus</keyword>
<dbReference type="EMBL" id="CMVM020000024">
    <property type="status" value="NOT_ANNOTATED_CDS"/>
    <property type="molecule type" value="Genomic_DNA"/>
</dbReference>
<feature type="compositionally biased region" description="Basic residues" evidence="11">
    <location>
        <begin position="735"/>
        <end position="746"/>
    </location>
</feature>
<dbReference type="InterPro" id="IPR036322">
    <property type="entry name" value="WD40_repeat_dom_sf"/>
</dbReference>
<dbReference type="InterPro" id="IPR015943">
    <property type="entry name" value="WD40/YVTN_repeat-like_dom_sf"/>
</dbReference>
<dbReference type="GO" id="GO:0020037">
    <property type="term" value="F:heme binding"/>
    <property type="evidence" value="ECO:0007669"/>
    <property type="project" value="InterPro"/>
</dbReference>
<keyword evidence="6 10" id="KW-0408">Iron</keyword>
<dbReference type="PROSITE" id="PS00678">
    <property type="entry name" value="WD_REPEATS_1"/>
    <property type="match status" value="1"/>
</dbReference>
<dbReference type="GO" id="GO:0005654">
    <property type="term" value="C:nucleoplasm"/>
    <property type="evidence" value="ECO:0007669"/>
    <property type="project" value="UniProtKB-SubCell"/>
</dbReference>
<dbReference type="GO" id="GO:0000463">
    <property type="term" value="P:maturation of LSU-rRNA from tricistronic rRNA transcript (SSU-rRNA, 5.8S rRNA, LSU-rRNA)"/>
    <property type="evidence" value="ECO:0007669"/>
    <property type="project" value="UniProtKB-UniRule"/>
</dbReference>
<sequence length="853" mass="97933">MENISIENKPHYQISFYSNNENYRHIPSHTLSVPIDITVDKLNMLANKTLNSISDKEDELVVFDFLISSTILRTTLEEFVQENHVPVESVINIECIVQEPAPEPGFDVTLPDWIGAIRCNDKFIASATYGGELVLWNHCGKKLISSVLHEEAIKCVAFLSDRKGNRIVTGGHDQVLMVSDVEMDGSECFIKPACVLRGHERSVESIAVNTDGTRMVSGGFDKMLKVWNTDKDDTSTVFEKASSGKTSKKKRTDIMTKTPMVTLSGHKDAVVGAVWSPNSTKEVLTASWDHTISIWDLELAGQINTLTGKKAFTSIAMCSSNSMLITGSVDPIVRLWDPRSHEGTLVKQSFIGHCGWISSVFWNKTRENLFISASFDKTVKMWDIRSNKTPLYDLVGHSDRILCCDWSVNEMIAFLSKAYFLFIFVEFFNAEWLMFICSNLDYSIDQAVLSKYSGEAMGKGFQNFMSKKDFHPSAWWNIKKVWEARQKDEMEKKHQEELRVAYEREQDILNNKALLGDEKARMGLSFMYDAPPGINKKEEDKPEPKFEWQRKYNAPREEQFSWAKNNDAITDQPFGIQVRNVRCVKCHTWGHLNTDRECPLHNMSGNFEDPGYANNPSDLFKQLQKDRTEGKVLEKTRTSEALKVRPSKRVVTTADDEEEEQWEELTYDQLAENMKEEHGLTLKNNVFQNMRAEESIMNMGSSSEQGKMAAFFSTLSEKEKRKLTKQLLSATNDKHGKKKKEKRIKKSKFEKNEKKKHRKQKNDSGESSVSKTVHDEKREKAKKDWKQKSQINMDERTGYCDGREFGSMKRSEISSLDSVSGIKKTKHRSRSPHQKHHRSHNRSHRHKHIRSKR</sequence>
<evidence type="ECO:0000256" key="2">
    <source>
        <dbReference type="ARBA" id="ARBA00022552"/>
    </source>
</evidence>
<keyword evidence="2 8" id="KW-0698">rRNA processing</keyword>
<dbReference type="GO" id="GO:0003714">
    <property type="term" value="F:transcription corepressor activity"/>
    <property type="evidence" value="ECO:0007669"/>
    <property type="project" value="InterPro"/>
</dbReference>
<dbReference type="GO" id="GO:0005730">
    <property type="term" value="C:nucleolus"/>
    <property type="evidence" value="ECO:0007669"/>
    <property type="project" value="UniProtKB-SubCell"/>
</dbReference>
<dbReference type="PANTHER" id="PTHR13151">
    <property type="entry name" value="CBF1 INTERACTING COREPRESSOR CIR"/>
    <property type="match status" value="1"/>
</dbReference>
<reference evidence="14" key="1">
    <citation type="submission" date="2013-10" db="EMBL/GenBank/DDBJ databases">
        <title>Genome sequencing of Onchocerca volvulus.</title>
        <authorList>
            <person name="Cotton J."/>
            <person name="Tsai J."/>
            <person name="Stanley E."/>
            <person name="Tracey A."/>
            <person name="Holroyd N."/>
            <person name="Lustigman S."/>
            <person name="Berriman M."/>
        </authorList>
    </citation>
    <scope>NUCLEOTIDE SEQUENCE</scope>
</reference>
<dbReference type="SMART" id="SM00320">
    <property type="entry name" value="WD40"/>
    <property type="match status" value="7"/>
</dbReference>
<keyword evidence="1 8" id="KW-0690">Ribosome biogenesis</keyword>
<evidence type="ECO:0000256" key="6">
    <source>
        <dbReference type="ARBA" id="ARBA00023004"/>
    </source>
</evidence>
<dbReference type="SMART" id="SM01083">
    <property type="entry name" value="Cir_N"/>
    <property type="match status" value="1"/>
</dbReference>
<feature type="domain" description="Cytochrome c" evidence="12">
    <location>
        <begin position="570"/>
        <end position="731"/>
    </location>
</feature>
<dbReference type="SUPFAM" id="SSF50978">
    <property type="entry name" value="WD40 repeat-like"/>
    <property type="match status" value="1"/>
</dbReference>
<organism evidence="13 14">
    <name type="scientific">Onchocerca volvulus</name>
    <dbReference type="NCBI Taxonomy" id="6282"/>
    <lineage>
        <taxon>Eukaryota</taxon>
        <taxon>Metazoa</taxon>
        <taxon>Ecdysozoa</taxon>
        <taxon>Nematoda</taxon>
        <taxon>Chromadorea</taxon>
        <taxon>Rhabditida</taxon>
        <taxon>Spirurina</taxon>
        <taxon>Spiruromorpha</taxon>
        <taxon>Filarioidea</taxon>
        <taxon>Onchocercidae</taxon>
        <taxon>Onchocerca</taxon>
    </lineage>
</organism>
<dbReference type="InterPro" id="IPR019775">
    <property type="entry name" value="WD40_repeat_CS"/>
</dbReference>
<dbReference type="PROSITE" id="PS50294">
    <property type="entry name" value="WD_REPEATS_REGION"/>
    <property type="match status" value="3"/>
</dbReference>
<evidence type="ECO:0000256" key="3">
    <source>
        <dbReference type="ARBA" id="ARBA00022574"/>
    </source>
</evidence>
<dbReference type="PROSITE" id="PS50082">
    <property type="entry name" value="WD_REPEATS_2"/>
    <property type="match status" value="4"/>
</dbReference>
<dbReference type="GO" id="GO:0000466">
    <property type="term" value="P:maturation of 5.8S rRNA from tricistronic rRNA transcript (SSU-rRNA, 5.8S rRNA, LSU-rRNA)"/>
    <property type="evidence" value="ECO:0007669"/>
    <property type="project" value="UniProtKB-UniRule"/>
</dbReference>
<dbReference type="EnsemblMetazoa" id="OVOC1085.1">
    <property type="protein sequence ID" value="OVOC1085.1"/>
    <property type="gene ID" value="WBGene00237894"/>
</dbReference>
<dbReference type="InterPro" id="IPR028599">
    <property type="entry name" value="WDR12/Ytm1"/>
</dbReference>
<dbReference type="InterPro" id="IPR040014">
    <property type="entry name" value="CIR1"/>
</dbReference>
<dbReference type="HAMAP" id="MF_03029">
    <property type="entry name" value="WDR12"/>
    <property type="match status" value="1"/>
</dbReference>
<feature type="compositionally biased region" description="Basic and acidic residues" evidence="11">
    <location>
        <begin position="772"/>
        <end position="812"/>
    </location>
</feature>
<dbReference type="GO" id="GO:0046872">
    <property type="term" value="F:metal ion binding"/>
    <property type="evidence" value="ECO:0007669"/>
    <property type="project" value="UniProtKB-KW"/>
</dbReference>
<comment type="subcellular location">
    <subcellularLocation>
        <location evidence="8">Nucleus</location>
        <location evidence="8">Nucleolus</location>
    </subcellularLocation>
    <subcellularLocation>
        <location evidence="8">Nucleus</location>
        <location evidence="8">Nucleoplasm</location>
    </subcellularLocation>
</comment>
<feature type="repeat" description="WD" evidence="9">
    <location>
        <begin position="263"/>
        <end position="305"/>
    </location>
</feature>
<dbReference type="CDD" id="cd00200">
    <property type="entry name" value="WD40"/>
    <property type="match status" value="1"/>
</dbReference>
<feature type="repeat" description="WD" evidence="9">
    <location>
        <begin position="350"/>
        <end position="392"/>
    </location>
</feature>
<dbReference type="Pfam" id="PF08154">
    <property type="entry name" value="NLE"/>
    <property type="match status" value="1"/>
</dbReference>
<evidence type="ECO:0000256" key="4">
    <source>
        <dbReference type="ARBA" id="ARBA00022723"/>
    </source>
</evidence>
<keyword evidence="14" id="KW-1185">Reference proteome</keyword>
<accession>A0A8R1XKS1</accession>
<dbReference type="InterPro" id="IPR001680">
    <property type="entry name" value="WD40_rpt"/>
</dbReference>
<feature type="repeat" description="WD" evidence="9">
    <location>
        <begin position="196"/>
        <end position="237"/>
    </location>
</feature>
<evidence type="ECO:0000259" key="12">
    <source>
        <dbReference type="PROSITE" id="PS51007"/>
    </source>
</evidence>
<comment type="similarity">
    <text evidence="8">Belongs to the WD repeat WDR12/YTM1 family.</text>
</comment>
<keyword evidence="10" id="KW-0349">Heme</keyword>
<dbReference type="PRINTS" id="PR00320">
    <property type="entry name" value="GPROTEINBRPT"/>
</dbReference>
<dbReference type="PROSITE" id="PS51007">
    <property type="entry name" value="CYTC"/>
    <property type="match status" value="1"/>
</dbReference>
<dbReference type="AlphaFoldDB" id="A0A8R1XKS1"/>
<evidence type="ECO:0000256" key="7">
    <source>
        <dbReference type="ARBA" id="ARBA00023242"/>
    </source>
</evidence>
<name>A0A8R1XKS1_ONCVO</name>
<keyword evidence="3 9" id="KW-0853">WD repeat</keyword>
<evidence type="ECO:0000313" key="14">
    <source>
        <dbReference type="Proteomes" id="UP000024404"/>
    </source>
</evidence>
<reference evidence="13" key="2">
    <citation type="submission" date="2022-06" db="UniProtKB">
        <authorList>
            <consortium name="EnsemblMetazoa"/>
        </authorList>
    </citation>
    <scope>IDENTIFICATION</scope>
</reference>
<dbReference type="OMA" id="AMGKGFQ"/>
<dbReference type="GO" id="GO:0030687">
    <property type="term" value="C:preribosome, large subunit precursor"/>
    <property type="evidence" value="ECO:0007669"/>
    <property type="project" value="UniProtKB-UniRule"/>
</dbReference>
<proteinExistence type="inferred from homology"/>
<evidence type="ECO:0000256" key="8">
    <source>
        <dbReference type="HAMAP-Rule" id="MF_03029"/>
    </source>
</evidence>
<dbReference type="Gene3D" id="2.130.10.10">
    <property type="entry name" value="YVTN repeat-like/Quinoprotein amine dehydrogenase"/>
    <property type="match status" value="1"/>
</dbReference>
<evidence type="ECO:0000256" key="11">
    <source>
        <dbReference type="SAM" id="MobiDB-lite"/>
    </source>
</evidence>
<dbReference type="InterPro" id="IPR009056">
    <property type="entry name" value="Cyt_c-like_dom"/>
</dbReference>
<keyword evidence="5" id="KW-0677">Repeat</keyword>
<dbReference type="Proteomes" id="UP000024404">
    <property type="component" value="Unassembled WGS sequence"/>
</dbReference>
<evidence type="ECO:0000256" key="1">
    <source>
        <dbReference type="ARBA" id="ARBA00022517"/>
    </source>
</evidence>
<feature type="region of interest" description="Disordered" evidence="11">
    <location>
        <begin position="727"/>
        <end position="853"/>
    </location>
</feature>
<dbReference type="InterPro" id="IPR019339">
    <property type="entry name" value="CIR_N_dom"/>
</dbReference>
<evidence type="ECO:0000256" key="9">
    <source>
        <dbReference type="PROSITE-ProRule" id="PRU00221"/>
    </source>
</evidence>
<feature type="compositionally biased region" description="Basic residues" evidence="11">
    <location>
        <begin position="823"/>
        <end position="853"/>
    </location>
</feature>
<dbReference type="PANTHER" id="PTHR13151:SF2">
    <property type="entry name" value="COREPRESSOR INTERACTING WITH RBPJ 1"/>
    <property type="match status" value="1"/>
</dbReference>
<evidence type="ECO:0000256" key="5">
    <source>
        <dbReference type="ARBA" id="ARBA00022737"/>
    </source>
</evidence>
<evidence type="ECO:0000313" key="13">
    <source>
        <dbReference type="EnsemblMetazoa" id="OVOC1085.1"/>
    </source>
</evidence>
<evidence type="ECO:0000256" key="10">
    <source>
        <dbReference type="PROSITE-ProRule" id="PRU00433"/>
    </source>
</evidence>
<comment type="function">
    <text evidence="8">Required for maturation of ribosomal RNAs and formation of the large ribosomal subunit.</text>
</comment>
<dbReference type="Pfam" id="PF10197">
    <property type="entry name" value="Cir_N"/>
    <property type="match status" value="1"/>
</dbReference>
<protein>
    <recommendedName>
        <fullName evidence="8">Ribosome biogenesis protein WDR12 homolog</fullName>
    </recommendedName>
</protein>
<dbReference type="InterPro" id="IPR020472">
    <property type="entry name" value="WD40_PAC1"/>
</dbReference>
<feature type="repeat" description="WD" evidence="9">
    <location>
        <begin position="313"/>
        <end position="346"/>
    </location>
</feature>
<dbReference type="GO" id="GO:0043021">
    <property type="term" value="F:ribonucleoprotein complex binding"/>
    <property type="evidence" value="ECO:0007669"/>
    <property type="project" value="UniProtKB-UniRule"/>
</dbReference>
<dbReference type="Pfam" id="PF00400">
    <property type="entry name" value="WD40"/>
    <property type="match status" value="4"/>
</dbReference>
<dbReference type="InterPro" id="IPR012972">
    <property type="entry name" value="NLE"/>
</dbReference>